<keyword evidence="1" id="KW-1133">Transmembrane helix</keyword>
<dbReference type="KEGG" id="ajg:KKR91_08865"/>
<accession>A0A975M2G1</accession>
<dbReference type="AlphaFoldDB" id="A0A975M2G1"/>
<keyword evidence="3" id="KW-1185">Reference proteome</keyword>
<gene>
    <name evidence="2" type="ORF">KKR91_08865</name>
</gene>
<dbReference type="RefSeq" id="WP_210228762.1">
    <property type="nucleotide sequence ID" value="NZ_CP076022.1"/>
</dbReference>
<feature type="transmembrane region" description="Helical" evidence="1">
    <location>
        <begin position="212"/>
        <end position="234"/>
    </location>
</feature>
<dbReference type="Proteomes" id="UP000676885">
    <property type="component" value="Chromosome"/>
</dbReference>
<dbReference type="EMBL" id="CP076022">
    <property type="protein sequence ID" value="QWC08670.1"/>
    <property type="molecule type" value="Genomic_DNA"/>
</dbReference>
<sequence>MTSNPMTDVGHSSPGGARLWWGAVIPTAGIILGAAVVLLGWYPLLPELLANQWKDGAVSTVRPFLATVAPILASAVAALFCLLILHWTGKLDGWGRRLSIAALTALPAFLAGTTLLLAGTQRGLPDPYLAPDPMWNAAWLAGVALAWGVVACLLAGGAPLTAADRDASAPELLPLADGERALWMRTETGWVFLVAGVGGGLVMVLSGLLTPFWILSLLGAVLIVLGLPLSRWIVTVSSAGVDVRSVAGLVRLETPVHPDAVARADNIAGPLEVLGWGLRIGAKGSKGLILRNGEVLAVNRPGARSFTVSVKDAATGAALFNAEVQRQSG</sequence>
<feature type="transmembrane region" description="Helical" evidence="1">
    <location>
        <begin position="64"/>
        <end position="86"/>
    </location>
</feature>
<feature type="transmembrane region" description="Helical" evidence="1">
    <location>
        <begin position="138"/>
        <end position="158"/>
    </location>
</feature>
<evidence type="ECO:0008006" key="4">
    <source>
        <dbReference type="Google" id="ProtNLM"/>
    </source>
</evidence>
<keyword evidence="1" id="KW-0472">Membrane</keyword>
<feature type="transmembrane region" description="Helical" evidence="1">
    <location>
        <begin position="98"/>
        <end position="118"/>
    </location>
</feature>
<evidence type="ECO:0000313" key="3">
    <source>
        <dbReference type="Proteomes" id="UP000676885"/>
    </source>
</evidence>
<organism evidence="2 3">
    <name type="scientific">Arthrobacter jiangjiafuii</name>
    <dbReference type="NCBI Taxonomy" id="2817475"/>
    <lineage>
        <taxon>Bacteria</taxon>
        <taxon>Bacillati</taxon>
        <taxon>Actinomycetota</taxon>
        <taxon>Actinomycetes</taxon>
        <taxon>Micrococcales</taxon>
        <taxon>Micrococcaceae</taxon>
        <taxon>Arthrobacter</taxon>
    </lineage>
</organism>
<name>A0A975M2G1_9MICC</name>
<evidence type="ECO:0000256" key="1">
    <source>
        <dbReference type="SAM" id="Phobius"/>
    </source>
</evidence>
<feature type="transmembrane region" description="Helical" evidence="1">
    <location>
        <begin position="189"/>
        <end position="206"/>
    </location>
</feature>
<protein>
    <recommendedName>
        <fullName evidence="4">DUF1648 domain-containing protein</fullName>
    </recommendedName>
</protein>
<keyword evidence="1" id="KW-0812">Transmembrane</keyword>
<feature type="transmembrane region" description="Helical" evidence="1">
    <location>
        <begin position="20"/>
        <end position="44"/>
    </location>
</feature>
<reference evidence="2 3" key="1">
    <citation type="submission" date="2021-05" db="EMBL/GenBank/DDBJ databases">
        <title>Novel species in genus Arthrobacter.</title>
        <authorList>
            <person name="Zhang G."/>
        </authorList>
    </citation>
    <scope>NUCLEOTIDE SEQUENCE [LARGE SCALE GENOMIC DNA]</scope>
    <source>
        <strain evidence="3">zg-ZUI227</strain>
    </source>
</reference>
<proteinExistence type="predicted"/>
<evidence type="ECO:0000313" key="2">
    <source>
        <dbReference type="EMBL" id="QWC08670.1"/>
    </source>
</evidence>